<dbReference type="Gene3D" id="3.40.50.300">
    <property type="entry name" value="P-loop containing nucleotide triphosphate hydrolases"/>
    <property type="match status" value="1"/>
</dbReference>
<evidence type="ECO:0000256" key="4">
    <source>
        <dbReference type="ARBA" id="ARBA00022475"/>
    </source>
</evidence>
<evidence type="ECO:0000256" key="2">
    <source>
        <dbReference type="ARBA" id="ARBA00005417"/>
    </source>
</evidence>
<evidence type="ECO:0000256" key="5">
    <source>
        <dbReference type="ARBA" id="ARBA00022741"/>
    </source>
</evidence>
<gene>
    <name evidence="10" type="ORF">FHW23_001815</name>
</gene>
<comment type="similarity">
    <text evidence="2">Belongs to the ABC transporter superfamily.</text>
</comment>
<dbReference type="SUPFAM" id="SSF52540">
    <property type="entry name" value="P-loop containing nucleoside triphosphate hydrolases"/>
    <property type="match status" value="1"/>
</dbReference>
<dbReference type="EMBL" id="JACGXP010000002">
    <property type="protein sequence ID" value="MBA8990569.1"/>
    <property type="molecule type" value="Genomic_DNA"/>
</dbReference>
<comment type="subcellular location">
    <subcellularLocation>
        <location evidence="1">Cell membrane</location>
        <topology evidence="1">Peripheral membrane protein</topology>
    </subcellularLocation>
</comment>
<keyword evidence="4" id="KW-1003">Cell membrane</keyword>
<dbReference type="GO" id="GO:0016887">
    <property type="term" value="F:ATP hydrolysis activity"/>
    <property type="evidence" value="ECO:0007669"/>
    <property type="project" value="InterPro"/>
</dbReference>
<evidence type="ECO:0000256" key="8">
    <source>
        <dbReference type="SAM" id="MobiDB-lite"/>
    </source>
</evidence>
<feature type="compositionally biased region" description="Low complexity" evidence="8">
    <location>
        <begin position="8"/>
        <end position="28"/>
    </location>
</feature>
<evidence type="ECO:0000313" key="11">
    <source>
        <dbReference type="Proteomes" id="UP000590225"/>
    </source>
</evidence>
<dbReference type="InterPro" id="IPR003593">
    <property type="entry name" value="AAA+_ATPase"/>
</dbReference>
<dbReference type="InterPro" id="IPR027417">
    <property type="entry name" value="P-loop_NTPase"/>
</dbReference>
<dbReference type="CDD" id="cd03257">
    <property type="entry name" value="ABC_NikE_OppD_transporters"/>
    <property type="match status" value="1"/>
</dbReference>
<evidence type="ECO:0000256" key="3">
    <source>
        <dbReference type="ARBA" id="ARBA00022448"/>
    </source>
</evidence>
<dbReference type="InterPro" id="IPR017871">
    <property type="entry name" value="ABC_transporter-like_CS"/>
</dbReference>
<dbReference type="PROSITE" id="PS00211">
    <property type="entry name" value="ABC_TRANSPORTER_1"/>
    <property type="match status" value="1"/>
</dbReference>
<dbReference type="InterPro" id="IPR003439">
    <property type="entry name" value="ABC_transporter-like_ATP-bd"/>
</dbReference>
<reference evidence="10 11" key="1">
    <citation type="submission" date="2020-07" db="EMBL/GenBank/DDBJ databases">
        <title>Above-ground endophytic microbial communities from plants in different locations in the United States.</title>
        <authorList>
            <person name="Frank C."/>
        </authorList>
    </citation>
    <scope>NUCLEOTIDE SEQUENCE [LARGE SCALE GENOMIC DNA]</scope>
    <source>
        <strain evidence="10 11">WPL5_2</strain>
    </source>
</reference>
<sequence length="297" mass="30591">MTDATDHGATNPGATNPGATAPGSPGAPDGTRAAPPPDRTGASGLEVRGLTVRIDRRTILDDVTFTVPPGHRVGVIGASGSGKSMTSLALMGLEPAGASVEGSIRLDGTELVGLPDRERARHRGSGIAMVFQEPGTALDPLRRVGAQIAEPLRLHRGLDRRAASAAAVDLAVSVGLPDPESLLRQYPHQLSGGQRQRICIAMAMAGEPSYLVADEPTTALDVTTEARILELFEQLTAGMVFVTHDLAVLARIADTAVVLDGGRVVEQGSVAGLLAAPQHPATAALVDAARVTARRTA</sequence>
<protein>
    <submittedName>
        <fullName evidence="10">Peptide/nickel transport system ATP-binding protein</fullName>
    </submittedName>
</protein>
<comment type="caution">
    <text evidence="10">The sequence shown here is derived from an EMBL/GenBank/DDBJ whole genome shotgun (WGS) entry which is preliminary data.</text>
</comment>
<feature type="domain" description="ABC transporter" evidence="9">
    <location>
        <begin position="45"/>
        <end position="286"/>
    </location>
</feature>
<name>A0AAW3T5T3_9MICO</name>
<evidence type="ECO:0000256" key="6">
    <source>
        <dbReference type="ARBA" id="ARBA00022840"/>
    </source>
</evidence>
<feature type="region of interest" description="Disordered" evidence="8">
    <location>
        <begin position="1"/>
        <end position="47"/>
    </location>
</feature>
<evidence type="ECO:0000256" key="7">
    <source>
        <dbReference type="ARBA" id="ARBA00023136"/>
    </source>
</evidence>
<evidence type="ECO:0000259" key="9">
    <source>
        <dbReference type="PROSITE" id="PS50893"/>
    </source>
</evidence>
<dbReference type="PANTHER" id="PTHR43297">
    <property type="entry name" value="OLIGOPEPTIDE TRANSPORT ATP-BINDING PROTEIN APPD"/>
    <property type="match status" value="1"/>
</dbReference>
<dbReference type="PROSITE" id="PS50893">
    <property type="entry name" value="ABC_TRANSPORTER_2"/>
    <property type="match status" value="1"/>
</dbReference>
<evidence type="ECO:0000313" key="10">
    <source>
        <dbReference type="EMBL" id="MBA8990569.1"/>
    </source>
</evidence>
<dbReference type="SMART" id="SM00382">
    <property type="entry name" value="AAA"/>
    <property type="match status" value="1"/>
</dbReference>
<dbReference type="InterPro" id="IPR050388">
    <property type="entry name" value="ABC_Ni/Peptide_Import"/>
</dbReference>
<keyword evidence="3" id="KW-0813">Transport</keyword>
<dbReference type="RefSeq" id="WP_246328352.1">
    <property type="nucleotide sequence ID" value="NZ_JACGXP010000002.1"/>
</dbReference>
<dbReference type="PANTHER" id="PTHR43297:SF2">
    <property type="entry name" value="DIPEPTIDE TRANSPORT ATP-BINDING PROTEIN DPPD"/>
    <property type="match status" value="1"/>
</dbReference>
<dbReference type="Proteomes" id="UP000590225">
    <property type="component" value="Unassembled WGS sequence"/>
</dbReference>
<dbReference type="Pfam" id="PF00005">
    <property type="entry name" value="ABC_tran"/>
    <property type="match status" value="1"/>
</dbReference>
<accession>A0AAW3T5T3</accession>
<keyword evidence="5" id="KW-0547">Nucleotide-binding</keyword>
<proteinExistence type="inferred from homology"/>
<dbReference type="AlphaFoldDB" id="A0AAW3T5T3"/>
<keyword evidence="6 10" id="KW-0067">ATP-binding</keyword>
<keyword evidence="7" id="KW-0472">Membrane</keyword>
<dbReference type="GO" id="GO:0005524">
    <property type="term" value="F:ATP binding"/>
    <property type="evidence" value="ECO:0007669"/>
    <property type="project" value="UniProtKB-KW"/>
</dbReference>
<evidence type="ECO:0000256" key="1">
    <source>
        <dbReference type="ARBA" id="ARBA00004202"/>
    </source>
</evidence>
<dbReference type="GO" id="GO:0005886">
    <property type="term" value="C:plasma membrane"/>
    <property type="evidence" value="ECO:0007669"/>
    <property type="project" value="UniProtKB-SubCell"/>
</dbReference>
<organism evidence="10 11">
    <name type="scientific">Curtobacterium pusillum</name>
    <dbReference type="NCBI Taxonomy" id="69373"/>
    <lineage>
        <taxon>Bacteria</taxon>
        <taxon>Bacillati</taxon>
        <taxon>Actinomycetota</taxon>
        <taxon>Actinomycetes</taxon>
        <taxon>Micrococcales</taxon>
        <taxon>Microbacteriaceae</taxon>
        <taxon>Curtobacterium</taxon>
    </lineage>
</organism>